<keyword evidence="1" id="KW-0472">Membrane</keyword>
<feature type="non-terminal residue" evidence="2">
    <location>
        <position position="1"/>
    </location>
</feature>
<evidence type="ECO:0000313" key="2">
    <source>
        <dbReference type="EMBL" id="HIY21569.1"/>
    </source>
</evidence>
<dbReference type="Proteomes" id="UP000823868">
    <property type="component" value="Unassembled WGS sequence"/>
</dbReference>
<reference evidence="2" key="2">
    <citation type="submission" date="2021-04" db="EMBL/GenBank/DDBJ databases">
        <authorList>
            <person name="Gilroy R."/>
        </authorList>
    </citation>
    <scope>NUCLEOTIDE SEQUENCE</scope>
    <source>
        <strain evidence="2">ChiBcec16_6824</strain>
    </source>
</reference>
<comment type="caution">
    <text evidence="2">The sequence shown here is derived from an EMBL/GenBank/DDBJ whole genome shotgun (WGS) entry which is preliminary data.</text>
</comment>
<organism evidence="2 3">
    <name type="scientific">Candidatus Flavonifractor merdigallinarum</name>
    <dbReference type="NCBI Taxonomy" id="2838589"/>
    <lineage>
        <taxon>Bacteria</taxon>
        <taxon>Bacillati</taxon>
        <taxon>Bacillota</taxon>
        <taxon>Clostridia</taxon>
        <taxon>Eubacteriales</taxon>
        <taxon>Oscillospiraceae</taxon>
        <taxon>Flavonifractor</taxon>
    </lineage>
</organism>
<protein>
    <submittedName>
        <fullName evidence="2">DUF2871 domain-containing protein</fullName>
    </submittedName>
</protein>
<dbReference type="AlphaFoldDB" id="A0A9D1Y8E5"/>
<evidence type="ECO:0000313" key="3">
    <source>
        <dbReference type="Proteomes" id="UP000823868"/>
    </source>
</evidence>
<dbReference type="Pfam" id="PF11070">
    <property type="entry name" value="DUF2871"/>
    <property type="match status" value="1"/>
</dbReference>
<gene>
    <name evidence="2" type="ORF">H9841_06695</name>
</gene>
<feature type="transmembrane region" description="Helical" evidence="1">
    <location>
        <begin position="32"/>
        <end position="52"/>
    </location>
</feature>
<keyword evidence="1" id="KW-1133">Transmembrane helix</keyword>
<dbReference type="InterPro" id="IPR021299">
    <property type="entry name" value="DUF2871"/>
</dbReference>
<reference evidence="2" key="1">
    <citation type="journal article" date="2021" name="PeerJ">
        <title>Extensive microbial diversity within the chicken gut microbiome revealed by metagenomics and culture.</title>
        <authorList>
            <person name="Gilroy R."/>
            <person name="Ravi A."/>
            <person name="Getino M."/>
            <person name="Pursley I."/>
            <person name="Horton D.L."/>
            <person name="Alikhan N.F."/>
            <person name="Baker D."/>
            <person name="Gharbi K."/>
            <person name="Hall N."/>
            <person name="Watson M."/>
            <person name="Adriaenssens E.M."/>
            <person name="Foster-Nyarko E."/>
            <person name="Jarju S."/>
            <person name="Secka A."/>
            <person name="Antonio M."/>
            <person name="Oren A."/>
            <person name="Chaudhuri R.R."/>
            <person name="La Ragione R."/>
            <person name="Hildebrand F."/>
            <person name="Pallen M.J."/>
        </authorList>
    </citation>
    <scope>NUCLEOTIDE SEQUENCE</scope>
    <source>
        <strain evidence="2">ChiBcec16_6824</strain>
    </source>
</reference>
<name>A0A9D1Y8E5_9FIRM</name>
<sequence>THYFLLGMVFFLLLLLLEKEFSFLNAKTGRILAVYQVGLNLTVVMLLVRGVLQVLGTPLSTAANGAVSGVAGIGHLLLGVSLVLVLLEVKKSIPDNQ</sequence>
<accession>A0A9D1Y8E5</accession>
<evidence type="ECO:0000256" key="1">
    <source>
        <dbReference type="SAM" id="Phobius"/>
    </source>
</evidence>
<proteinExistence type="predicted"/>
<dbReference type="EMBL" id="DXDX01000123">
    <property type="protein sequence ID" value="HIY21569.1"/>
    <property type="molecule type" value="Genomic_DNA"/>
</dbReference>
<feature type="transmembrane region" description="Helical" evidence="1">
    <location>
        <begin position="64"/>
        <end position="87"/>
    </location>
</feature>
<keyword evidence="1" id="KW-0812">Transmembrane</keyword>